<feature type="compositionally biased region" description="Low complexity" evidence="10">
    <location>
        <begin position="307"/>
        <end position="323"/>
    </location>
</feature>
<dbReference type="GO" id="GO:0003677">
    <property type="term" value="F:DNA binding"/>
    <property type="evidence" value="ECO:0007669"/>
    <property type="project" value="UniProtKB-UniRule"/>
</dbReference>
<dbReference type="EnsemblPlants" id="OMERI04G18510.3">
    <property type="protein sequence ID" value="OMERI04G18510.3"/>
    <property type="gene ID" value="OMERI04G18510"/>
</dbReference>
<dbReference type="InterPro" id="IPR003851">
    <property type="entry name" value="Znf_Dof"/>
</dbReference>
<dbReference type="PROSITE" id="PS01361">
    <property type="entry name" value="ZF_DOF_1"/>
    <property type="match status" value="1"/>
</dbReference>
<proteinExistence type="predicted"/>
<keyword evidence="6 9" id="KW-0804">Transcription</keyword>
<feature type="compositionally biased region" description="Low complexity" evidence="10">
    <location>
        <begin position="142"/>
        <end position="158"/>
    </location>
</feature>
<evidence type="ECO:0000313" key="13">
    <source>
        <dbReference type="Proteomes" id="UP000008021"/>
    </source>
</evidence>
<evidence type="ECO:0000256" key="4">
    <source>
        <dbReference type="ARBA" id="ARBA00023015"/>
    </source>
</evidence>
<comment type="subcellular location">
    <subcellularLocation>
        <location evidence="8 9">Nucleus</location>
    </subcellularLocation>
</comment>
<feature type="region of interest" description="Disordered" evidence="10">
    <location>
        <begin position="35"/>
        <end position="82"/>
    </location>
</feature>
<evidence type="ECO:0000256" key="7">
    <source>
        <dbReference type="ARBA" id="ARBA00023242"/>
    </source>
</evidence>
<evidence type="ECO:0000256" key="5">
    <source>
        <dbReference type="ARBA" id="ARBA00023125"/>
    </source>
</evidence>
<feature type="compositionally biased region" description="Low complexity" evidence="10">
    <location>
        <begin position="35"/>
        <end position="45"/>
    </location>
</feature>
<evidence type="ECO:0000313" key="12">
    <source>
        <dbReference type="EnsemblPlants" id="OMERI04G18510.3"/>
    </source>
</evidence>
<feature type="region of interest" description="Disordered" evidence="10">
    <location>
        <begin position="293"/>
        <end position="323"/>
    </location>
</feature>
<protein>
    <recommendedName>
        <fullName evidence="9">Dof zinc finger protein</fullName>
    </recommendedName>
</protein>
<evidence type="ECO:0000256" key="2">
    <source>
        <dbReference type="ARBA" id="ARBA00022771"/>
    </source>
</evidence>
<reference evidence="12" key="2">
    <citation type="submission" date="2018-05" db="EMBL/GenBank/DDBJ databases">
        <title>OmerRS3 (Oryza meridionalis Reference Sequence Version 3).</title>
        <authorList>
            <person name="Zhang J."/>
            <person name="Kudrna D."/>
            <person name="Lee S."/>
            <person name="Talag J."/>
            <person name="Welchert J."/>
            <person name="Wing R.A."/>
        </authorList>
    </citation>
    <scope>NUCLEOTIDE SEQUENCE [LARGE SCALE GENOMIC DNA]</scope>
    <source>
        <strain evidence="12">cv. OR44</strain>
    </source>
</reference>
<feature type="domain" description="Dof-type" evidence="11">
    <location>
        <begin position="87"/>
        <end position="141"/>
    </location>
</feature>
<dbReference type="Proteomes" id="UP000008021">
    <property type="component" value="Chromosome 4"/>
</dbReference>
<evidence type="ECO:0000256" key="10">
    <source>
        <dbReference type="SAM" id="MobiDB-lite"/>
    </source>
</evidence>
<dbReference type="AlphaFoldDB" id="A0A0E0DHB4"/>
<dbReference type="GO" id="GO:0008270">
    <property type="term" value="F:zinc ion binding"/>
    <property type="evidence" value="ECO:0007669"/>
    <property type="project" value="UniProtKB-KW"/>
</dbReference>
<dbReference type="GO" id="GO:0005634">
    <property type="term" value="C:nucleus"/>
    <property type="evidence" value="ECO:0007669"/>
    <property type="project" value="UniProtKB-SubCell"/>
</dbReference>
<feature type="region of interest" description="Disordered" evidence="10">
    <location>
        <begin position="492"/>
        <end position="552"/>
    </location>
</feature>
<sequence>MQPTGTSTAPCVYHQGLGLVKPMEEMLMAANAAAGANPNPAATAPSSVTGGALRGGGGGGGGAPAVAGGAGAGSTERRARPQKEKALNCPRCNSTNTKFCYYNNYSLQQPRYFCKTCRRYWTEGGSLRNVPVGGGSRKNKRSSSSASAASSASASTANSVVTSTSMSMSMSMASTAGGASKNPKLVHEGAQDLNLAFPHHGGLPTPGEFPAFPSLESSSVCNPGGAMGTNGRGGGALSAMELLRSTGCYMPLQVPMQMPAEYATPGFALGDLQQPRYFCKTCRRYWTEGGSLRNVPVGGGSRKNKRSSSSASAASSASASTANSVVTSTSMSMSMSMASTAGGASKNPKLVHEGAQDLNLAFPHHGGLPTPGEFPAFPSLESSSVCNPGGAMGTNGRGGGALSAMELLRSTGCYMPLQVPMQMPAEYATPGFALGEFRAPPPPPQSSQSLLGFSLDAHGSVGGPSAAGFGSSAGLQGVPESTGRLLFPFEDLKPTVSSGTGGGGGGSGAGVDGGHQFDHGKEQQAGGGGGPGGQDTSGFWNGMIGGGNGTSW</sequence>
<organism evidence="12">
    <name type="scientific">Oryza meridionalis</name>
    <dbReference type="NCBI Taxonomy" id="40149"/>
    <lineage>
        <taxon>Eukaryota</taxon>
        <taxon>Viridiplantae</taxon>
        <taxon>Streptophyta</taxon>
        <taxon>Embryophyta</taxon>
        <taxon>Tracheophyta</taxon>
        <taxon>Spermatophyta</taxon>
        <taxon>Magnoliopsida</taxon>
        <taxon>Liliopsida</taxon>
        <taxon>Poales</taxon>
        <taxon>Poaceae</taxon>
        <taxon>BOP clade</taxon>
        <taxon>Oryzoideae</taxon>
        <taxon>Oryzeae</taxon>
        <taxon>Oryzinae</taxon>
        <taxon>Oryza</taxon>
    </lineage>
</organism>
<accession>A0A0E0DHB4</accession>
<dbReference type="Pfam" id="PF02701">
    <property type="entry name" value="Zn_ribbon_Dof"/>
    <property type="match status" value="2"/>
</dbReference>
<keyword evidence="1 9" id="KW-0479">Metal-binding</keyword>
<dbReference type="STRING" id="40149.A0A0E0DHB4"/>
<evidence type="ECO:0000256" key="8">
    <source>
        <dbReference type="PROSITE-ProRule" id="PRU00071"/>
    </source>
</evidence>
<reference evidence="12" key="1">
    <citation type="submission" date="2015-04" db="UniProtKB">
        <authorList>
            <consortium name="EnsemblPlants"/>
        </authorList>
    </citation>
    <scope>IDENTIFICATION</scope>
</reference>
<keyword evidence="2 8" id="KW-0863">Zinc-finger</keyword>
<dbReference type="GO" id="GO:0003700">
    <property type="term" value="F:DNA-binding transcription factor activity"/>
    <property type="evidence" value="ECO:0007669"/>
    <property type="project" value="UniProtKB-UniRule"/>
</dbReference>
<dbReference type="PANTHER" id="PTHR31992">
    <property type="entry name" value="DOF ZINC FINGER PROTEIN DOF1.4-RELATED"/>
    <property type="match status" value="1"/>
</dbReference>
<keyword evidence="13" id="KW-1185">Reference proteome</keyword>
<evidence type="ECO:0000259" key="11">
    <source>
        <dbReference type="PROSITE" id="PS50884"/>
    </source>
</evidence>
<feature type="compositionally biased region" description="Gly residues" evidence="10">
    <location>
        <begin position="52"/>
        <end position="72"/>
    </location>
</feature>
<dbReference type="PANTHER" id="PTHR31992:SF285">
    <property type="entry name" value="DOF ZINC FINGER PROTEIN DOF4.6"/>
    <property type="match status" value="1"/>
</dbReference>
<feature type="compositionally biased region" description="Gly residues" evidence="10">
    <location>
        <begin position="525"/>
        <end position="535"/>
    </location>
</feature>
<dbReference type="InterPro" id="IPR045174">
    <property type="entry name" value="Dof"/>
</dbReference>
<feature type="domain" description="Dof-type" evidence="11">
    <location>
        <begin position="252"/>
        <end position="306"/>
    </location>
</feature>
<feature type="compositionally biased region" description="Gly residues" evidence="10">
    <location>
        <begin position="543"/>
        <end position="552"/>
    </location>
</feature>
<evidence type="ECO:0000256" key="9">
    <source>
        <dbReference type="RuleBase" id="RU369094"/>
    </source>
</evidence>
<keyword evidence="4 9" id="KW-0805">Transcription regulation</keyword>
<dbReference type="Gramene" id="OMERI04G18510.3">
    <property type="protein sequence ID" value="OMERI04G18510.3"/>
    <property type="gene ID" value="OMERI04G18510"/>
</dbReference>
<keyword evidence="7 8" id="KW-0539">Nucleus</keyword>
<keyword evidence="5 8" id="KW-0238">DNA-binding</keyword>
<feature type="region of interest" description="Disordered" evidence="10">
    <location>
        <begin position="126"/>
        <end position="158"/>
    </location>
</feature>
<feature type="compositionally biased region" description="Gly residues" evidence="10">
    <location>
        <begin position="499"/>
        <end position="513"/>
    </location>
</feature>
<comment type="function">
    <text evidence="9">Transcription factor that binds specifically to a 5'-AA[AG]G-3' consensus core sequence.</text>
</comment>
<dbReference type="PROSITE" id="PS50884">
    <property type="entry name" value="ZF_DOF_2"/>
    <property type="match status" value="2"/>
</dbReference>
<evidence type="ECO:0000256" key="1">
    <source>
        <dbReference type="ARBA" id="ARBA00022723"/>
    </source>
</evidence>
<keyword evidence="3 9" id="KW-0862">Zinc</keyword>
<name>A0A0E0DHB4_9ORYZ</name>
<evidence type="ECO:0000256" key="6">
    <source>
        <dbReference type="ARBA" id="ARBA00023163"/>
    </source>
</evidence>
<evidence type="ECO:0000256" key="3">
    <source>
        <dbReference type="ARBA" id="ARBA00022833"/>
    </source>
</evidence>